<proteinExistence type="predicted"/>
<dbReference type="Proteomes" id="UP001213681">
    <property type="component" value="Unassembled WGS sequence"/>
</dbReference>
<feature type="compositionally biased region" description="Basic and acidic residues" evidence="1">
    <location>
        <begin position="424"/>
        <end position="442"/>
    </location>
</feature>
<feature type="region of interest" description="Disordered" evidence="1">
    <location>
        <begin position="37"/>
        <end position="70"/>
    </location>
</feature>
<feature type="region of interest" description="Disordered" evidence="1">
    <location>
        <begin position="424"/>
        <end position="484"/>
    </location>
</feature>
<feature type="compositionally biased region" description="Low complexity" evidence="1">
    <location>
        <begin position="37"/>
        <end position="48"/>
    </location>
</feature>
<accession>A0AAD6BV22</accession>
<feature type="region of interest" description="Disordered" evidence="1">
    <location>
        <begin position="293"/>
        <end position="326"/>
    </location>
</feature>
<gene>
    <name evidence="2" type="ORF">N7458_011722</name>
</gene>
<feature type="compositionally biased region" description="Acidic residues" evidence="1">
    <location>
        <begin position="49"/>
        <end position="66"/>
    </location>
</feature>
<name>A0AAD6BV22_9EURO</name>
<dbReference type="PANTHER" id="PTHR21521">
    <property type="entry name" value="AMUN, ISOFORM A"/>
    <property type="match status" value="1"/>
</dbReference>
<comment type="caution">
    <text evidence="2">The sequence shown here is derived from an EMBL/GenBank/DDBJ whole genome shotgun (WGS) entry which is preliminary data.</text>
</comment>
<dbReference type="GeneID" id="81605347"/>
<reference evidence="2" key="1">
    <citation type="submission" date="2022-12" db="EMBL/GenBank/DDBJ databases">
        <authorList>
            <person name="Petersen C."/>
        </authorList>
    </citation>
    <scope>NUCLEOTIDE SEQUENCE</scope>
    <source>
        <strain evidence="2">IBT 16125</strain>
    </source>
</reference>
<dbReference type="AlphaFoldDB" id="A0AAD6BV22"/>
<evidence type="ECO:0000313" key="3">
    <source>
        <dbReference type="Proteomes" id="UP001213681"/>
    </source>
</evidence>
<feature type="compositionally biased region" description="Basic and acidic residues" evidence="1">
    <location>
        <begin position="450"/>
        <end position="464"/>
    </location>
</feature>
<organism evidence="2 3">
    <name type="scientific">Penicillium daleae</name>
    <dbReference type="NCBI Taxonomy" id="63821"/>
    <lineage>
        <taxon>Eukaryota</taxon>
        <taxon>Fungi</taxon>
        <taxon>Dikarya</taxon>
        <taxon>Ascomycota</taxon>
        <taxon>Pezizomycotina</taxon>
        <taxon>Eurotiomycetes</taxon>
        <taxon>Eurotiomycetidae</taxon>
        <taxon>Eurotiales</taxon>
        <taxon>Aspergillaceae</taxon>
        <taxon>Penicillium</taxon>
    </lineage>
</organism>
<feature type="compositionally biased region" description="Basic and acidic residues" evidence="1">
    <location>
        <begin position="303"/>
        <end position="316"/>
    </location>
</feature>
<sequence>MAIENDAAAAQAGANEKALEPAEEFISLGDADGFTLDAASDVSSSDSASESDSDSDSDDEEITPDEDTFHPHRITLSTFRRLLSCYPTTVEQVHRRKAMLKLQPKPEKGSKRRVEKRAGSASASLRGAMLLQRTDFNTSEEKYIKEETAKFLVLDKWRYEEMPTVMGERREKEGGEVLNKNDLITVMDWKTKHGIPRPTLMGMVKSNQNKNVLKCSSTAIAALSTEDPMLAPNEAFPKPSIDAFGPLRGVGVATASLILSIATATGNSKQQVPFYSDDVYLWLCLKEFPELEDDEEEEEAADEEHNPDAIAEDGKSPPRPPKFKLKRKISKFKRPNGELNVKYNIAEYRKLWDACWELRERLNRAVEAEAETDSDSNAITISHNDIEKTAYVLRNIAVSGYLENQDPEDVLRMAARQKARVEAAEKARADASGETAAREKKLAMKKQKKKDKEEMRAKQKEQKALQKKRKIANGGRTVKRRKVE</sequence>
<feature type="compositionally biased region" description="Low complexity" evidence="1">
    <location>
        <begin position="1"/>
        <end position="16"/>
    </location>
</feature>
<evidence type="ECO:0000256" key="1">
    <source>
        <dbReference type="SAM" id="MobiDB-lite"/>
    </source>
</evidence>
<dbReference type="EMBL" id="JAPVEA010000009">
    <property type="protein sequence ID" value="KAJ5432566.1"/>
    <property type="molecule type" value="Genomic_DNA"/>
</dbReference>
<feature type="region of interest" description="Disordered" evidence="1">
    <location>
        <begin position="1"/>
        <end position="24"/>
    </location>
</feature>
<evidence type="ECO:0000313" key="2">
    <source>
        <dbReference type="EMBL" id="KAJ5432566.1"/>
    </source>
</evidence>
<feature type="compositionally biased region" description="Acidic residues" evidence="1">
    <location>
        <begin position="293"/>
        <end position="302"/>
    </location>
</feature>
<protein>
    <submittedName>
        <fullName evidence="2">Uncharacterized protein</fullName>
    </submittedName>
</protein>
<dbReference type="PANTHER" id="PTHR21521:SF0">
    <property type="entry name" value="AMUN, ISOFORM A"/>
    <property type="match status" value="1"/>
</dbReference>
<feature type="compositionally biased region" description="Basic residues" evidence="1">
    <location>
        <begin position="465"/>
        <end position="484"/>
    </location>
</feature>
<dbReference type="RefSeq" id="XP_056759858.1">
    <property type="nucleotide sequence ID" value="XM_056915104.1"/>
</dbReference>
<reference evidence="2" key="2">
    <citation type="journal article" date="2023" name="IMA Fungus">
        <title>Comparative genomic study of the Penicillium genus elucidates a diverse pangenome and 15 lateral gene transfer events.</title>
        <authorList>
            <person name="Petersen C."/>
            <person name="Sorensen T."/>
            <person name="Nielsen M.R."/>
            <person name="Sondergaard T.E."/>
            <person name="Sorensen J.L."/>
            <person name="Fitzpatrick D.A."/>
            <person name="Frisvad J.C."/>
            <person name="Nielsen K.L."/>
        </authorList>
    </citation>
    <scope>NUCLEOTIDE SEQUENCE</scope>
    <source>
        <strain evidence="2">IBT 16125</strain>
    </source>
</reference>
<keyword evidence="3" id="KW-1185">Reference proteome</keyword>